<organism evidence="1 2">
    <name type="scientific">Oculimacula yallundae</name>
    <dbReference type="NCBI Taxonomy" id="86028"/>
    <lineage>
        <taxon>Eukaryota</taxon>
        <taxon>Fungi</taxon>
        <taxon>Dikarya</taxon>
        <taxon>Ascomycota</taxon>
        <taxon>Pezizomycotina</taxon>
        <taxon>Leotiomycetes</taxon>
        <taxon>Helotiales</taxon>
        <taxon>Ploettnerulaceae</taxon>
        <taxon>Oculimacula</taxon>
    </lineage>
</organism>
<evidence type="ECO:0000313" key="2">
    <source>
        <dbReference type="Proteomes" id="UP001595075"/>
    </source>
</evidence>
<accession>A0ABR4CMJ7</accession>
<dbReference type="EMBL" id="JAZHXI010000006">
    <property type="protein sequence ID" value="KAL2070712.1"/>
    <property type="molecule type" value="Genomic_DNA"/>
</dbReference>
<proteinExistence type="predicted"/>
<name>A0ABR4CMJ7_9HELO</name>
<sequence>MVLPTTQFIPASVYNGLPFINDVKDHPDEYKNDLKELKDLLAKFKMPDTICIKLIHIHFELLDGEVMAFRNVSVPPHGDIETLGPHQLVPDIKLYGCHHFVNESGELQAFEYMPTEGPDMTLHAAFVSEFCAMVTAKGLQKTFGLSLRPDEQEQSGWTELEFPQKRMTFNVPSEIDLPDVPWGYVVTTKWAGIVDIPTNHGHHTHHAHMRRIRGEGTPDDDDQYLGATRLEIGTPFQQIYSSVIKAY</sequence>
<comment type="caution">
    <text evidence="1">The sequence shown here is derived from an EMBL/GenBank/DDBJ whole genome shotgun (WGS) entry which is preliminary data.</text>
</comment>
<dbReference type="Proteomes" id="UP001595075">
    <property type="component" value="Unassembled WGS sequence"/>
</dbReference>
<evidence type="ECO:0008006" key="3">
    <source>
        <dbReference type="Google" id="ProtNLM"/>
    </source>
</evidence>
<reference evidence="1 2" key="1">
    <citation type="journal article" date="2024" name="Commun. Biol.">
        <title>Comparative genomic analysis of thermophilic fungi reveals convergent evolutionary adaptations and gene losses.</title>
        <authorList>
            <person name="Steindorff A.S."/>
            <person name="Aguilar-Pontes M.V."/>
            <person name="Robinson A.J."/>
            <person name="Andreopoulos B."/>
            <person name="LaButti K."/>
            <person name="Kuo A."/>
            <person name="Mondo S."/>
            <person name="Riley R."/>
            <person name="Otillar R."/>
            <person name="Haridas S."/>
            <person name="Lipzen A."/>
            <person name="Grimwood J."/>
            <person name="Schmutz J."/>
            <person name="Clum A."/>
            <person name="Reid I.D."/>
            <person name="Moisan M.C."/>
            <person name="Butler G."/>
            <person name="Nguyen T.T.M."/>
            <person name="Dewar K."/>
            <person name="Conant G."/>
            <person name="Drula E."/>
            <person name="Henrissat B."/>
            <person name="Hansel C."/>
            <person name="Singer S."/>
            <person name="Hutchinson M.I."/>
            <person name="de Vries R.P."/>
            <person name="Natvig D.O."/>
            <person name="Powell A.J."/>
            <person name="Tsang A."/>
            <person name="Grigoriev I.V."/>
        </authorList>
    </citation>
    <scope>NUCLEOTIDE SEQUENCE [LARGE SCALE GENOMIC DNA]</scope>
    <source>
        <strain evidence="1 2">CBS 494.80</strain>
    </source>
</reference>
<evidence type="ECO:0000313" key="1">
    <source>
        <dbReference type="EMBL" id="KAL2070712.1"/>
    </source>
</evidence>
<protein>
    <recommendedName>
        <fullName evidence="3">Decarboxylase DEC1</fullName>
    </recommendedName>
</protein>
<gene>
    <name evidence="1" type="ORF">VTL71DRAFT_13738</name>
</gene>
<keyword evidence="2" id="KW-1185">Reference proteome</keyword>